<evidence type="ECO:0000313" key="2">
    <source>
        <dbReference type="Proteomes" id="UP000309215"/>
    </source>
</evidence>
<reference evidence="1 2" key="1">
    <citation type="submission" date="2019-04" db="EMBL/GenBank/DDBJ databases">
        <authorList>
            <person name="Li Y."/>
            <person name="Wang J."/>
        </authorList>
    </citation>
    <scope>NUCLEOTIDE SEQUENCE [LARGE SCALE GENOMIC DNA]</scope>
    <source>
        <strain evidence="1 2">DSM 14668</strain>
    </source>
</reference>
<keyword evidence="2" id="KW-1185">Reference proteome</keyword>
<comment type="caution">
    <text evidence="1">The sequence shown here is derived from an EMBL/GenBank/DDBJ whole genome shotgun (WGS) entry which is preliminary data.</text>
</comment>
<sequence length="59" mass="6022">MKITPWYLAALAPFAAIGCSGAYLGHAAVVVLTIGIFFGTLSLGRTPNTPPPAPPNARA</sequence>
<proteinExistence type="predicted"/>
<dbReference type="OrthoDB" id="5520119at2"/>
<dbReference type="PROSITE" id="PS51257">
    <property type="entry name" value="PROKAR_LIPOPROTEIN"/>
    <property type="match status" value="1"/>
</dbReference>
<dbReference type="RefSeq" id="WP_136929691.1">
    <property type="nucleotide sequence ID" value="NZ_SSMQ01000013.1"/>
</dbReference>
<protein>
    <recommendedName>
        <fullName evidence="3">Lipoprotein</fullName>
    </recommendedName>
</protein>
<evidence type="ECO:0000313" key="1">
    <source>
        <dbReference type="EMBL" id="TKD08596.1"/>
    </source>
</evidence>
<dbReference type="AlphaFoldDB" id="A0A4V5PSE2"/>
<name>A0A4V5PSE2_9BACT</name>
<evidence type="ECO:0008006" key="3">
    <source>
        <dbReference type="Google" id="ProtNLM"/>
    </source>
</evidence>
<organism evidence="1 2">
    <name type="scientific">Polyangium fumosum</name>
    <dbReference type="NCBI Taxonomy" id="889272"/>
    <lineage>
        <taxon>Bacteria</taxon>
        <taxon>Pseudomonadati</taxon>
        <taxon>Myxococcota</taxon>
        <taxon>Polyangia</taxon>
        <taxon>Polyangiales</taxon>
        <taxon>Polyangiaceae</taxon>
        <taxon>Polyangium</taxon>
    </lineage>
</organism>
<accession>A0A4V5PSE2</accession>
<gene>
    <name evidence="1" type="ORF">E8A74_15035</name>
</gene>
<dbReference type="Proteomes" id="UP000309215">
    <property type="component" value="Unassembled WGS sequence"/>
</dbReference>
<dbReference type="EMBL" id="SSMQ01000013">
    <property type="protein sequence ID" value="TKD08596.1"/>
    <property type="molecule type" value="Genomic_DNA"/>
</dbReference>